<keyword evidence="5" id="KW-1185">Reference proteome</keyword>
<dbReference type="EMBL" id="JAWDGP010007203">
    <property type="protein sequence ID" value="KAK3728160.1"/>
    <property type="molecule type" value="Genomic_DNA"/>
</dbReference>
<dbReference type="Proteomes" id="UP001283361">
    <property type="component" value="Unassembled WGS sequence"/>
</dbReference>
<evidence type="ECO:0000259" key="3">
    <source>
        <dbReference type="Pfam" id="PF13843"/>
    </source>
</evidence>
<proteinExistence type="predicted"/>
<comment type="caution">
    <text evidence="4">The sequence shown here is derived from an EMBL/GenBank/DDBJ whole genome shotgun (WGS) entry which is preliminary data.</text>
</comment>
<feature type="region of interest" description="Disordered" evidence="1">
    <location>
        <begin position="1"/>
        <end position="64"/>
    </location>
</feature>
<keyword evidence="2" id="KW-0812">Transmembrane</keyword>
<sequence>MAEHDLLELSGLTDSEFEYDSDGSDYCPSSESNDSGDEILPSPKKKKTPKESSKQTSGDEDIPLSRLFSIHHDASDSDDEPLISVQRQIRTSSTAATTGQPTNRHVEEELSQALDEIVWQKVPFMKPTDVSFKGDVEAAPNQLKTPLEFFREMVTDSLIEHVAEQTNIYYTQKTGNPLATTKVEIDLLIGLYLRMGLIQCYAVRAFWDNDTRIAGIADHMARNRFQKLMSHVHFVNNLEVSEEEKTDKLWRLRPWLDSLQNSLKKLPQEEHSSVDEVMVPFKGRSSVKQYMRNKPHKWGFKLWGRAGASGTLYEFDVYQGASGQQSKPGQLSKTSEVVLSMTQNVPDGQNFKLFADNLFTSLNLVKRLKDRGIYYVGTVRMNRLKECQLSSEKEMKKTGRGAVDSLVETKSGCVVVRWFDNRTVDLLSSYIGPEPLTKVKRYDKKQKSMISVECPAVVIEYNKFMGGIDLHDSLTALYRYHIKSRRWYMYIFFYTLNMMVVNAWLRHRHHARLLKISSMKLSKFQVMLSNQLINPSKVGRPSLGNTPPAPKHVYRRKIPAPELRLDNVGHLPEISAKRGRCKQKNCPGYTQIKCSKCDSFLCLTKDKNCYARFHLYA</sequence>
<organism evidence="4 5">
    <name type="scientific">Elysia crispata</name>
    <name type="common">lettuce slug</name>
    <dbReference type="NCBI Taxonomy" id="231223"/>
    <lineage>
        <taxon>Eukaryota</taxon>
        <taxon>Metazoa</taxon>
        <taxon>Spiralia</taxon>
        <taxon>Lophotrochozoa</taxon>
        <taxon>Mollusca</taxon>
        <taxon>Gastropoda</taxon>
        <taxon>Heterobranchia</taxon>
        <taxon>Euthyneura</taxon>
        <taxon>Panpulmonata</taxon>
        <taxon>Sacoglossa</taxon>
        <taxon>Placobranchoidea</taxon>
        <taxon>Plakobranchidae</taxon>
        <taxon>Elysia</taxon>
    </lineage>
</organism>
<dbReference type="AlphaFoldDB" id="A0AAE1CQF2"/>
<dbReference type="PANTHER" id="PTHR47272">
    <property type="entry name" value="DDE_TNP_1_7 DOMAIN-CONTAINING PROTEIN"/>
    <property type="match status" value="1"/>
</dbReference>
<name>A0AAE1CQF2_9GAST</name>
<accession>A0AAE1CQF2</accession>
<dbReference type="Pfam" id="PF13843">
    <property type="entry name" value="DDE_Tnp_1_7"/>
    <property type="match status" value="1"/>
</dbReference>
<keyword evidence="2" id="KW-1133">Transmembrane helix</keyword>
<gene>
    <name evidence="4" type="ORF">RRG08_035520</name>
</gene>
<dbReference type="PANTHER" id="PTHR47272:SF1">
    <property type="entry name" value="PIGGYBAC TRANSPOSABLE ELEMENT-DERIVED PROTEIN 3-LIKE"/>
    <property type="match status" value="1"/>
</dbReference>
<keyword evidence="2" id="KW-0472">Membrane</keyword>
<feature type="domain" description="PiggyBac transposable element-derived protein" evidence="3">
    <location>
        <begin position="145"/>
        <end position="504"/>
    </location>
</feature>
<protein>
    <recommendedName>
        <fullName evidence="3">PiggyBac transposable element-derived protein domain-containing protein</fullName>
    </recommendedName>
</protein>
<feature type="transmembrane region" description="Helical" evidence="2">
    <location>
        <begin position="487"/>
        <end position="505"/>
    </location>
</feature>
<evidence type="ECO:0000256" key="1">
    <source>
        <dbReference type="SAM" id="MobiDB-lite"/>
    </source>
</evidence>
<reference evidence="4" key="1">
    <citation type="journal article" date="2023" name="G3 (Bethesda)">
        <title>A reference genome for the long-term kleptoplast-retaining sea slug Elysia crispata morphotype clarki.</title>
        <authorList>
            <person name="Eastman K.E."/>
            <person name="Pendleton A.L."/>
            <person name="Shaikh M.A."/>
            <person name="Suttiyut T."/>
            <person name="Ogas R."/>
            <person name="Tomko P."/>
            <person name="Gavelis G."/>
            <person name="Widhalm J.R."/>
            <person name="Wisecaver J.H."/>
        </authorList>
    </citation>
    <scope>NUCLEOTIDE SEQUENCE</scope>
    <source>
        <strain evidence="4">ECLA1</strain>
    </source>
</reference>
<evidence type="ECO:0000313" key="4">
    <source>
        <dbReference type="EMBL" id="KAK3728160.1"/>
    </source>
</evidence>
<evidence type="ECO:0000313" key="5">
    <source>
        <dbReference type="Proteomes" id="UP001283361"/>
    </source>
</evidence>
<evidence type="ECO:0000256" key="2">
    <source>
        <dbReference type="SAM" id="Phobius"/>
    </source>
</evidence>
<dbReference type="InterPro" id="IPR029526">
    <property type="entry name" value="PGBD"/>
</dbReference>